<dbReference type="PANTHER" id="PTHR48050:SF13">
    <property type="entry name" value="STEROL 3-BETA-GLUCOSYLTRANSFERASE UGT80A2"/>
    <property type="match status" value="1"/>
</dbReference>
<comment type="caution">
    <text evidence="2">The sequence shown here is derived from an EMBL/GenBank/DDBJ whole genome shotgun (WGS) entry which is preliminary data.</text>
</comment>
<dbReference type="CDD" id="cd03784">
    <property type="entry name" value="GT1_Gtf-like"/>
    <property type="match status" value="1"/>
</dbReference>
<protein>
    <submittedName>
        <fullName evidence="2">Putative UDP-glucose:sterol glucosyltransferase</fullName>
    </submittedName>
</protein>
<evidence type="ECO:0000313" key="2">
    <source>
        <dbReference type="EMBL" id="CCI52911.1"/>
    </source>
</evidence>
<dbReference type="InterPro" id="IPR050426">
    <property type="entry name" value="Glycosyltransferase_28"/>
</dbReference>
<dbReference type="Pfam" id="PF06722">
    <property type="entry name" value="EryCIII-like_C"/>
    <property type="match status" value="1"/>
</dbReference>
<dbReference type="InterPro" id="IPR010610">
    <property type="entry name" value="EryCIII-like_C"/>
</dbReference>
<dbReference type="InterPro" id="IPR002213">
    <property type="entry name" value="UDP_glucos_trans"/>
</dbReference>
<organism evidence="2 3">
    <name type="scientific">Nostocoides jenkinsii Ben 74</name>
    <dbReference type="NCBI Taxonomy" id="1193518"/>
    <lineage>
        <taxon>Bacteria</taxon>
        <taxon>Bacillati</taxon>
        <taxon>Actinomycetota</taxon>
        <taxon>Actinomycetes</taxon>
        <taxon>Micrococcales</taxon>
        <taxon>Intrasporangiaceae</taxon>
        <taxon>Nostocoides</taxon>
    </lineage>
</organism>
<keyword evidence="3" id="KW-1185">Reference proteome</keyword>
<dbReference type="GO" id="GO:0008194">
    <property type="term" value="F:UDP-glycosyltransferase activity"/>
    <property type="evidence" value="ECO:0007669"/>
    <property type="project" value="InterPro"/>
</dbReference>
<dbReference type="PANTHER" id="PTHR48050">
    <property type="entry name" value="STEROL 3-BETA-GLUCOSYLTRANSFERASE"/>
    <property type="match status" value="1"/>
</dbReference>
<dbReference type="OrthoDB" id="3253247at2"/>
<feature type="domain" description="Erythromycin biosynthesis protein CIII-like C-terminal" evidence="1">
    <location>
        <begin position="296"/>
        <end position="391"/>
    </location>
</feature>
<dbReference type="Gene3D" id="3.40.50.2000">
    <property type="entry name" value="Glycogen Phosphorylase B"/>
    <property type="match status" value="2"/>
</dbReference>
<evidence type="ECO:0000313" key="3">
    <source>
        <dbReference type="Proteomes" id="UP000035720"/>
    </source>
</evidence>
<dbReference type="GO" id="GO:0017000">
    <property type="term" value="P:antibiotic biosynthetic process"/>
    <property type="evidence" value="ECO:0007669"/>
    <property type="project" value="UniProtKB-ARBA"/>
</dbReference>
<dbReference type="FunFam" id="3.40.50.2000:FF:000009">
    <property type="entry name" value="Sterol 3-beta-glucosyltransferase UGT80A2"/>
    <property type="match status" value="1"/>
</dbReference>
<dbReference type="Proteomes" id="UP000035720">
    <property type="component" value="Unassembled WGS sequence"/>
</dbReference>
<dbReference type="SUPFAM" id="SSF53756">
    <property type="entry name" value="UDP-Glycosyltransferase/glycogen phosphorylase"/>
    <property type="match status" value="1"/>
</dbReference>
<proteinExistence type="predicted"/>
<gene>
    <name evidence="2" type="ORF">BN13_240028</name>
</gene>
<dbReference type="STRING" id="1193518.BN13_240028"/>
<accession>A0A077M6N0</accession>
<name>A0A077M6N0_9MICO</name>
<keyword evidence="2" id="KW-0808">Transferase</keyword>
<reference evidence="2 3" key="1">
    <citation type="journal article" date="2013" name="ISME J.">
        <title>A metabolic model for members of the genus Tetrasphaera involved in enhanced biological phosphorus removal.</title>
        <authorList>
            <person name="Kristiansen R."/>
            <person name="Nguyen H.T.T."/>
            <person name="Saunders A.M."/>
            <person name="Nielsen J.L."/>
            <person name="Wimmer R."/>
            <person name="Le V.Q."/>
            <person name="McIlroy S.J."/>
            <person name="Petrovski S."/>
            <person name="Seviour R.J."/>
            <person name="Calteau A."/>
            <person name="Nielsen K.L."/>
            <person name="Nielsen P.H."/>
        </authorList>
    </citation>
    <scope>NUCLEOTIDE SEQUENCE [LARGE SCALE GENOMIC DNA]</scope>
    <source>
        <strain evidence="2 3">Ben 74</strain>
    </source>
</reference>
<dbReference type="GO" id="GO:0016758">
    <property type="term" value="F:hexosyltransferase activity"/>
    <property type="evidence" value="ECO:0007669"/>
    <property type="project" value="UniProtKB-ARBA"/>
</dbReference>
<evidence type="ECO:0000259" key="1">
    <source>
        <dbReference type="Pfam" id="PF06722"/>
    </source>
</evidence>
<dbReference type="RefSeq" id="WP_048545190.1">
    <property type="nucleotide sequence ID" value="NZ_HF571038.1"/>
</dbReference>
<dbReference type="EMBL" id="CAJC01000133">
    <property type="protein sequence ID" value="CCI52911.1"/>
    <property type="molecule type" value="Genomic_DNA"/>
</dbReference>
<dbReference type="AlphaFoldDB" id="A0A077M6N0"/>
<sequence>MTVLALGLGSRGDVQPMAALVAALVREGVDARVVVCADLEPVAQSIGAPTVAIPVRAEDATELVRSTGGSRLFRTRLGQAHLLRRWVADIAPAVAGTVLAATQPGDTLLTGILTRELATALGQGRGCRVATMLFTGQVPTAHRDSHFAQEFFTPFAAYNRWGSRLSWRVATGLGASAGRIARDRLGIPPGIARDRLDAADRHPIILAASPLLVPRAPDWPTNLHQTGALVAEESADLPQTVRDFLAVGPRPVYVGFGSMGPILGDEAAELARAAARLAGLRVILPSSREVTRAEGDALEVGSVPHTALFRQLAGIVHHGGAGTTWAGLSSGIPSAAVPFGVDQPYHAARLHRLGVGPPPIPIQRLTPLGLASMLTQLTAGTYAARAAEVGRLARAERGIPTTIETLARLNLI</sequence>